<protein>
    <recommendedName>
        <fullName evidence="7">SEC7 domain-containing protein</fullName>
    </recommendedName>
</protein>
<dbReference type="InterPro" id="IPR035999">
    <property type="entry name" value="Sec7_dom_sf"/>
</dbReference>
<dbReference type="SUPFAM" id="SSF48425">
    <property type="entry name" value="Sec7 domain"/>
    <property type="match status" value="1"/>
</dbReference>
<feature type="region of interest" description="Disordered" evidence="2">
    <location>
        <begin position="157"/>
        <end position="242"/>
    </location>
</feature>
<dbReference type="PANTHER" id="PTHR10663:SF405">
    <property type="entry name" value="ARF GUANINE NUCLEOTIDE EXCHANGE FACTOR SYT1"/>
    <property type="match status" value="1"/>
</dbReference>
<dbReference type="SUPFAM" id="SSF50729">
    <property type="entry name" value="PH domain-like"/>
    <property type="match status" value="1"/>
</dbReference>
<feature type="region of interest" description="Disordered" evidence="2">
    <location>
        <begin position="89"/>
        <end position="136"/>
    </location>
</feature>
<dbReference type="Pfam" id="PF01369">
    <property type="entry name" value="Sec7"/>
    <property type="match status" value="1"/>
</dbReference>
<dbReference type="PROSITE" id="PS50003">
    <property type="entry name" value="PH_DOMAIN"/>
    <property type="match status" value="1"/>
</dbReference>
<feature type="compositionally biased region" description="Polar residues" evidence="2">
    <location>
        <begin position="35"/>
        <end position="44"/>
    </location>
</feature>
<feature type="region of interest" description="Disordered" evidence="2">
    <location>
        <begin position="969"/>
        <end position="1045"/>
    </location>
</feature>
<feature type="compositionally biased region" description="Basic and acidic residues" evidence="2">
    <location>
        <begin position="1177"/>
        <end position="1200"/>
    </location>
</feature>
<feature type="domain" description="SEC7" evidence="4">
    <location>
        <begin position="361"/>
        <end position="569"/>
    </location>
</feature>
<feature type="domain" description="PH" evidence="3">
    <location>
        <begin position="693"/>
        <end position="824"/>
    </location>
</feature>
<feature type="compositionally biased region" description="Low complexity" evidence="2">
    <location>
        <begin position="54"/>
        <end position="63"/>
    </location>
</feature>
<name>A0A0E9NGE4_SAICN</name>
<feature type="compositionally biased region" description="Polar residues" evidence="2">
    <location>
        <begin position="98"/>
        <end position="107"/>
    </location>
</feature>
<reference evidence="5 6" key="3">
    <citation type="journal article" date="2015" name="Genome Announc.">
        <title>Draft Genome Sequence of the Archiascomycetous Yeast Saitoella complicata.</title>
        <authorList>
            <person name="Yamauchi K."/>
            <person name="Kondo S."/>
            <person name="Hamamoto M."/>
            <person name="Takahashi Y."/>
            <person name="Ogura Y."/>
            <person name="Hayashi T."/>
            <person name="Nishida H."/>
        </authorList>
    </citation>
    <scope>NUCLEOTIDE SEQUENCE [LARGE SCALE GENOMIC DNA]</scope>
    <source>
        <strain evidence="5 6">NRRL Y-17804</strain>
    </source>
</reference>
<dbReference type="FunFam" id="1.10.1000.11:FF:000002">
    <property type="entry name" value="Cytohesin 1"/>
    <property type="match status" value="1"/>
</dbReference>
<feature type="compositionally biased region" description="Low complexity" evidence="2">
    <location>
        <begin position="272"/>
        <end position="281"/>
    </location>
</feature>
<feature type="region of interest" description="Disordered" evidence="2">
    <location>
        <begin position="1"/>
        <end position="71"/>
    </location>
</feature>
<evidence type="ECO:0008006" key="7">
    <source>
        <dbReference type="Google" id="ProtNLM"/>
    </source>
</evidence>
<feature type="compositionally biased region" description="Polar residues" evidence="2">
    <location>
        <begin position="254"/>
        <end position="266"/>
    </location>
</feature>
<evidence type="ECO:0000313" key="5">
    <source>
        <dbReference type="EMBL" id="GAO48776.1"/>
    </source>
</evidence>
<feature type="compositionally biased region" description="Polar residues" evidence="2">
    <location>
        <begin position="7"/>
        <end position="27"/>
    </location>
</feature>
<dbReference type="OMA" id="NTAKEWR"/>
<feature type="coiled-coil region" evidence="1">
    <location>
        <begin position="885"/>
        <end position="912"/>
    </location>
</feature>
<evidence type="ECO:0000259" key="4">
    <source>
        <dbReference type="PROSITE" id="PS50190"/>
    </source>
</evidence>
<dbReference type="PROSITE" id="PS50190">
    <property type="entry name" value="SEC7"/>
    <property type="match status" value="1"/>
</dbReference>
<keyword evidence="1" id="KW-0175">Coiled coil</keyword>
<gene>
    <name evidence="5" type="ORF">G7K_2945-t1</name>
</gene>
<reference evidence="5 6" key="1">
    <citation type="journal article" date="2011" name="J. Gen. Appl. Microbiol.">
        <title>Draft genome sequencing of the enigmatic yeast Saitoella complicata.</title>
        <authorList>
            <person name="Nishida H."/>
            <person name="Hamamoto M."/>
            <person name="Sugiyama J."/>
        </authorList>
    </citation>
    <scope>NUCLEOTIDE SEQUENCE [LARGE SCALE GENOMIC DNA]</scope>
    <source>
        <strain evidence="5 6">NRRL Y-17804</strain>
    </source>
</reference>
<dbReference type="Proteomes" id="UP000033140">
    <property type="component" value="Unassembled WGS sequence"/>
</dbReference>
<dbReference type="Gene3D" id="2.30.29.30">
    <property type="entry name" value="Pleckstrin-homology domain (PH domain)/Phosphotyrosine-binding domain (PTB)"/>
    <property type="match status" value="1"/>
</dbReference>
<dbReference type="STRING" id="698492.A0A0E9NGE4"/>
<feature type="compositionally biased region" description="Basic and acidic residues" evidence="2">
    <location>
        <begin position="1011"/>
        <end position="1022"/>
    </location>
</feature>
<feature type="region of interest" description="Disordered" evidence="2">
    <location>
        <begin position="254"/>
        <end position="293"/>
    </location>
</feature>
<dbReference type="GO" id="GO:0015031">
    <property type="term" value="P:protein transport"/>
    <property type="evidence" value="ECO:0007669"/>
    <property type="project" value="UniProtKB-ARBA"/>
</dbReference>
<dbReference type="InterPro" id="IPR000904">
    <property type="entry name" value="Sec7_dom"/>
</dbReference>
<dbReference type="Gene3D" id="1.10.1000.11">
    <property type="entry name" value="Arf Nucleotide-binding Site Opener,domain 2"/>
    <property type="match status" value="1"/>
</dbReference>
<evidence type="ECO:0000259" key="3">
    <source>
        <dbReference type="PROSITE" id="PS50003"/>
    </source>
</evidence>
<feature type="compositionally biased region" description="Low complexity" evidence="2">
    <location>
        <begin position="211"/>
        <end position="221"/>
    </location>
</feature>
<feature type="compositionally biased region" description="Basic and acidic residues" evidence="2">
    <location>
        <begin position="1097"/>
        <end position="1106"/>
    </location>
</feature>
<organism evidence="5 6">
    <name type="scientific">Saitoella complicata (strain BCRC 22490 / CBS 7301 / JCM 7358 / NBRC 10748 / NRRL Y-17804)</name>
    <dbReference type="NCBI Taxonomy" id="698492"/>
    <lineage>
        <taxon>Eukaryota</taxon>
        <taxon>Fungi</taxon>
        <taxon>Dikarya</taxon>
        <taxon>Ascomycota</taxon>
        <taxon>Taphrinomycotina</taxon>
        <taxon>Taphrinomycotina incertae sedis</taxon>
        <taxon>Saitoella</taxon>
    </lineage>
</organism>
<sequence length="1200" mass="131045">MNDDLLLNQSVSKMVNQRKSSTDSGKSTKPARQRPSLSTVTKLSTLWIKRGSRTSTTPSPSIPQQVEDEGGVANVQHAESAPAIVTISLPSPVRQDSRPVTGTSANMSPLREHARNLSMGASTIHTSGADSRRSTMSSRRASFASYLGFKGFLDKSSNSQDTLPLTSNNEPYSRDSRDLPAYEPPNQNQGIQHLSPNRPSDASSGDNVQVTTTTTTTTTTTHISTSFFRLPRRSRRGTAASSLSISGFPTLTAVRTNSEPSLNSVRRGSGNESSTPSTGPLTPTPGLGPEPTTASALAAFGFAFSGPGIPLLRSASQRSAHSTHSAAALSRGGSPVRNTRARSSTLSSLRSNPSEIASGEERDHTPGETRSIRRGFFTLPTFHRRDSSSVLPLSAHLSHDVSPTPSSPALPVEPEVVPDRVEGDTPEIYLERLEKAVSKSALATVLSRSDDPFHKATLRTYLGTFEFAVDPLDMALRKLLMELHLPKETQQIDRVLEAFAVRYSECNPNLFPNAEVPYVLAFSLMMLHTDAYNKSNKHKMTKMDYVRNTRMDGLPPDVLECFYDNITYTPFIHIDDDVDINGNLPLEGGGAKRNGFSRRDEVKKGKGAVDPYTLILEGKLETLRPDLSAVLRDESEFSYTGTVPSFEVESLHKAFTETATLQIVSPRSRPGAFLTPAAAAHPQDTDPGLVDVKVTKVGILSRKEDKKRGKASRAWREWGVILTGSQVLFFKNVQFVRSLIRQYEKHRKHGNDGETVTFHPPVKAFSPDAMLTTVEAVAVYDKINAKKGNSTFRFVSRGGTHDVFKAENEEEMNDWIAKINYAASFRTAGVRMRGIVMLNEGGPRRGYTLRRAESQSSASTGGHSRDESQLSLAAEIAAARRTILRHKLTEIMEKMTAQEAQLEADMRTARNLRVLTPIQAFTREKVIEAAQALATRISWVRIEQARLLCHQEVLSRDLAIETGGMEYLGGSTTDLLRGPPSPPRRSQTEPPKSRDSSSGSKEANDEISENTAKEWRVSELRHRPPPSPTPSPLKQSHTAASAGSAISDTASLKLAVSRAPSTSSMDSTSFAFMGEGQLPPLSPKKKASKKTLNLSIKRKDASKENVDELAEARMPTAGLPRSSPSFKLHGRNVSLVKMPEVLSDIDASANVSVQTSAGSPRRSTVERHSSYLSVKPELVRDQRISMDSEDGDAFHDAKEF</sequence>
<dbReference type="InterPro" id="IPR011993">
    <property type="entry name" value="PH-like_dom_sf"/>
</dbReference>
<dbReference type="SMART" id="SM00233">
    <property type="entry name" value="PH"/>
    <property type="match status" value="1"/>
</dbReference>
<keyword evidence="6" id="KW-1185">Reference proteome</keyword>
<feature type="compositionally biased region" description="Polar residues" evidence="2">
    <location>
        <begin position="1033"/>
        <end position="1045"/>
    </location>
</feature>
<feature type="compositionally biased region" description="Polar residues" evidence="2">
    <location>
        <begin position="1150"/>
        <end position="1162"/>
    </location>
</feature>
<comment type="caution">
    <text evidence="5">The sequence shown here is derived from an EMBL/GenBank/DDBJ whole genome shotgun (WGS) entry which is preliminary data.</text>
</comment>
<dbReference type="PANTHER" id="PTHR10663">
    <property type="entry name" value="GUANYL-NUCLEOTIDE EXCHANGE FACTOR"/>
    <property type="match status" value="1"/>
</dbReference>
<accession>A0A0E9NGE4</accession>
<evidence type="ECO:0000256" key="2">
    <source>
        <dbReference type="SAM" id="MobiDB-lite"/>
    </source>
</evidence>
<dbReference type="GO" id="GO:0032012">
    <property type="term" value="P:regulation of ARF protein signal transduction"/>
    <property type="evidence" value="ECO:0007669"/>
    <property type="project" value="InterPro"/>
</dbReference>
<feature type="region of interest" description="Disordered" evidence="2">
    <location>
        <begin position="1150"/>
        <end position="1200"/>
    </location>
</feature>
<proteinExistence type="predicted"/>
<feature type="region of interest" description="Disordered" evidence="2">
    <location>
        <begin position="315"/>
        <end position="372"/>
    </location>
</feature>
<feature type="compositionally biased region" description="Polar residues" evidence="2">
    <location>
        <begin position="119"/>
        <end position="128"/>
    </location>
</feature>
<feature type="compositionally biased region" description="Low complexity" evidence="2">
    <location>
        <begin position="315"/>
        <end position="354"/>
    </location>
</feature>
<dbReference type="EMBL" id="BACD03000017">
    <property type="protein sequence ID" value="GAO48776.1"/>
    <property type="molecule type" value="Genomic_DNA"/>
</dbReference>
<dbReference type="Pfam" id="PF00169">
    <property type="entry name" value="PH"/>
    <property type="match status" value="1"/>
</dbReference>
<dbReference type="InterPro" id="IPR001849">
    <property type="entry name" value="PH_domain"/>
</dbReference>
<feature type="compositionally biased region" description="Polar residues" evidence="2">
    <location>
        <begin position="185"/>
        <end position="210"/>
    </location>
</feature>
<dbReference type="SMART" id="SM00222">
    <property type="entry name" value="Sec7"/>
    <property type="match status" value="1"/>
</dbReference>
<feature type="region of interest" description="Disordered" evidence="2">
    <location>
        <begin position="1081"/>
        <end position="1127"/>
    </location>
</feature>
<dbReference type="GO" id="GO:0005085">
    <property type="term" value="F:guanyl-nucleotide exchange factor activity"/>
    <property type="evidence" value="ECO:0007669"/>
    <property type="project" value="InterPro"/>
</dbReference>
<feature type="compositionally biased region" description="Basic and acidic residues" evidence="2">
    <location>
        <begin position="359"/>
        <end position="371"/>
    </location>
</feature>
<dbReference type="AlphaFoldDB" id="A0A0E9NGE4"/>
<dbReference type="InterPro" id="IPR023394">
    <property type="entry name" value="Sec7_C_sf"/>
</dbReference>
<evidence type="ECO:0000313" key="6">
    <source>
        <dbReference type="Proteomes" id="UP000033140"/>
    </source>
</evidence>
<feature type="compositionally biased region" description="Polar residues" evidence="2">
    <location>
        <begin position="157"/>
        <end position="171"/>
    </location>
</feature>
<evidence type="ECO:0000256" key="1">
    <source>
        <dbReference type="SAM" id="Coils"/>
    </source>
</evidence>
<dbReference type="CDD" id="cd00171">
    <property type="entry name" value="Sec7"/>
    <property type="match status" value="1"/>
</dbReference>
<reference evidence="5 6" key="2">
    <citation type="journal article" date="2014" name="J. Gen. Appl. Microbiol.">
        <title>The early diverging ascomycetous budding yeast Saitoella complicata has three histone deacetylases belonging to the Clr6, Hos2, and Rpd3 lineages.</title>
        <authorList>
            <person name="Nishida H."/>
            <person name="Matsumoto T."/>
            <person name="Kondo S."/>
            <person name="Hamamoto M."/>
            <person name="Yoshikawa H."/>
        </authorList>
    </citation>
    <scope>NUCLEOTIDE SEQUENCE [LARGE SCALE GENOMIC DNA]</scope>
    <source>
        <strain evidence="5 6">NRRL Y-17804</strain>
    </source>
</reference>